<accession>A0ABP4BIF1</accession>
<dbReference type="InterPro" id="IPR050471">
    <property type="entry name" value="AB_hydrolase"/>
</dbReference>
<evidence type="ECO:0000313" key="3">
    <source>
        <dbReference type="Proteomes" id="UP001500542"/>
    </source>
</evidence>
<protein>
    <submittedName>
        <fullName evidence="2">Alpha/beta hydrolase</fullName>
    </submittedName>
</protein>
<dbReference type="Proteomes" id="UP001500542">
    <property type="component" value="Unassembled WGS sequence"/>
</dbReference>
<evidence type="ECO:0000313" key="2">
    <source>
        <dbReference type="EMBL" id="GAA0950174.1"/>
    </source>
</evidence>
<dbReference type="InterPro" id="IPR029058">
    <property type="entry name" value="AB_hydrolase_fold"/>
</dbReference>
<dbReference type="Gene3D" id="3.40.50.1820">
    <property type="entry name" value="alpha/beta hydrolase"/>
    <property type="match status" value="1"/>
</dbReference>
<dbReference type="PANTHER" id="PTHR43433">
    <property type="entry name" value="HYDROLASE, ALPHA/BETA FOLD FAMILY PROTEIN"/>
    <property type="match status" value="1"/>
</dbReference>
<gene>
    <name evidence="2" type="ORF">GCM10009554_49710</name>
</gene>
<organism evidence="2 3">
    <name type="scientific">Kribbella koreensis</name>
    <dbReference type="NCBI Taxonomy" id="57909"/>
    <lineage>
        <taxon>Bacteria</taxon>
        <taxon>Bacillati</taxon>
        <taxon>Actinomycetota</taxon>
        <taxon>Actinomycetes</taxon>
        <taxon>Propionibacteriales</taxon>
        <taxon>Kribbellaceae</taxon>
        <taxon>Kribbella</taxon>
    </lineage>
</organism>
<dbReference type="RefSeq" id="WP_343974680.1">
    <property type="nucleotide sequence ID" value="NZ_BAAAHK010000013.1"/>
</dbReference>
<comment type="caution">
    <text evidence="2">The sequence shown here is derived from an EMBL/GenBank/DDBJ whole genome shotgun (WGS) entry which is preliminary data.</text>
</comment>
<dbReference type="SUPFAM" id="SSF53474">
    <property type="entry name" value="alpha/beta-Hydrolases"/>
    <property type="match status" value="1"/>
</dbReference>
<dbReference type="PANTHER" id="PTHR43433:SF5">
    <property type="entry name" value="AB HYDROLASE-1 DOMAIN-CONTAINING PROTEIN"/>
    <property type="match status" value="1"/>
</dbReference>
<dbReference type="EMBL" id="BAAAHK010000013">
    <property type="protein sequence ID" value="GAA0950174.1"/>
    <property type="molecule type" value="Genomic_DNA"/>
</dbReference>
<sequence length="267" mass="27782">MSTVRSSDGTELGYSQVGSGPAVILVDGATGFRAFNQTSAQIAELLSGSFTVYTYDRRGRGESGWNDASTTPYDDELADLAAIISAAGGSAAVWGISSGGILGLEAARAGLPITKLAVYEPPFIVSDIRPPLPADYVEQLQAAIADGRRDDAAKIFLIKAVGMPEEYLGGIIESPFWQTMLDVAHTIANDGAIVGKTMSGDPATLDRYAGVAVETLVAYGDATDASIIEGDQLLAKVLPSATLEVLPGQTHDVAADAIAPVLLRFFS</sequence>
<keyword evidence="2" id="KW-0378">Hydrolase</keyword>
<dbReference type="GO" id="GO:0016787">
    <property type="term" value="F:hydrolase activity"/>
    <property type="evidence" value="ECO:0007669"/>
    <property type="project" value="UniProtKB-KW"/>
</dbReference>
<dbReference type="InterPro" id="IPR000073">
    <property type="entry name" value="AB_hydrolase_1"/>
</dbReference>
<feature type="domain" description="AB hydrolase-1" evidence="1">
    <location>
        <begin position="35"/>
        <end position="255"/>
    </location>
</feature>
<keyword evidence="3" id="KW-1185">Reference proteome</keyword>
<evidence type="ECO:0000259" key="1">
    <source>
        <dbReference type="Pfam" id="PF12697"/>
    </source>
</evidence>
<reference evidence="3" key="1">
    <citation type="journal article" date="2019" name="Int. J. Syst. Evol. Microbiol.">
        <title>The Global Catalogue of Microorganisms (GCM) 10K type strain sequencing project: providing services to taxonomists for standard genome sequencing and annotation.</title>
        <authorList>
            <consortium name="The Broad Institute Genomics Platform"/>
            <consortium name="The Broad Institute Genome Sequencing Center for Infectious Disease"/>
            <person name="Wu L."/>
            <person name="Ma J."/>
        </authorList>
    </citation>
    <scope>NUCLEOTIDE SEQUENCE [LARGE SCALE GENOMIC DNA]</scope>
    <source>
        <strain evidence="3">JCM 10977</strain>
    </source>
</reference>
<proteinExistence type="predicted"/>
<dbReference type="Pfam" id="PF12697">
    <property type="entry name" value="Abhydrolase_6"/>
    <property type="match status" value="1"/>
</dbReference>
<name>A0ABP4BIF1_9ACTN</name>